<evidence type="ECO:0000313" key="2">
    <source>
        <dbReference type="EMBL" id="VFQ68710.1"/>
    </source>
</evidence>
<evidence type="ECO:0000313" key="3">
    <source>
        <dbReference type="Proteomes" id="UP000595140"/>
    </source>
</evidence>
<proteinExistence type="predicted"/>
<organism evidence="2 3">
    <name type="scientific">Cuscuta campestris</name>
    <dbReference type="NCBI Taxonomy" id="132261"/>
    <lineage>
        <taxon>Eukaryota</taxon>
        <taxon>Viridiplantae</taxon>
        <taxon>Streptophyta</taxon>
        <taxon>Embryophyta</taxon>
        <taxon>Tracheophyta</taxon>
        <taxon>Spermatophyta</taxon>
        <taxon>Magnoliopsida</taxon>
        <taxon>eudicotyledons</taxon>
        <taxon>Gunneridae</taxon>
        <taxon>Pentapetalae</taxon>
        <taxon>asterids</taxon>
        <taxon>lamiids</taxon>
        <taxon>Solanales</taxon>
        <taxon>Convolvulaceae</taxon>
        <taxon>Cuscuteae</taxon>
        <taxon>Cuscuta</taxon>
        <taxon>Cuscuta subgen. Grammica</taxon>
        <taxon>Cuscuta sect. Cleistogrammica</taxon>
    </lineage>
</organism>
<dbReference type="Proteomes" id="UP000595140">
    <property type="component" value="Unassembled WGS sequence"/>
</dbReference>
<dbReference type="EMBL" id="OOIL02000714">
    <property type="protein sequence ID" value="VFQ68710.1"/>
    <property type="molecule type" value="Genomic_DNA"/>
</dbReference>
<sequence length="74" mass="8902">MNNRRWTDKRKTSWTSDWQAGDRRTDGNLGDRREFGRFNWIPDQDDEQEQYPQLDFPILDGLWTDELSGDPNKL</sequence>
<accession>A0A484KTR3</accession>
<reference evidence="2 3" key="1">
    <citation type="submission" date="2018-04" db="EMBL/GenBank/DDBJ databases">
        <authorList>
            <person name="Vogel A."/>
        </authorList>
    </citation>
    <scope>NUCLEOTIDE SEQUENCE [LARGE SCALE GENOMIC DNA]</scope>
</reference>
<feature type="region of interest" description="Disordered" evidence="1">
    <location>
        <begin position="1"/>
        <end position="34"/>
    </location>
</feature>
<feature type="compositionally biased region" description="Basic and acidic residues" evidence="1">
    <location>
        <begin position="20"/>
        <end position="34"/>
    </location>
</feature>
<protein>
    <submittedName>
        <fullName evidence="2">Uncharacterized protein</fullName>
    </submittedName>
</protein>
<feature type="compositionally biased region" description="Basic and acidic residues" evidence="1">
    <location>
        <begin position="1"/>
        <end position="11"/>
    </location>
</feature>
<evidence type="ECO:0000256" key="1">
    <source>
        <dbReference type="SAM" id="MobiDB-lite"/>
    </source>
</evidence>
<name>A0A484KTR3_9ASTE</name>
<gene>
    <name evidence="2" type="ORF">CCAM_LOCUS10486</name>
</gene>
<dbReference type="AlphaFoldDB" id="A0A484KTR3"/>
<keyword evidence="3" id="KW-1185">Reference proteome</keyword>